<protein>
    <recommendedName>
        <fullName evidence="5 12">2-(3-amino-3-carboxypropyl)histidine synthase subunit 1</fullName>
        <ecNumber evidence="4 12">2.5.1.108</ecNumber>
    </recommendedName>
</protein>
<dbReference type="UniPathway" id="UPA00559"/>
<comment type="similarity">
    <text evidence="3 12">Belongs to the DPH1/DPH2 family. DPH1 subfamily.</text>
</comment>
<evidence type="ECO:0000256" key="2">
    <source>
        <dbReference type="ARBA" id="ARBA00006179"/>
    </source>
</evidence>
<evidence type="ECO:0000256" key="12">
    <source>
        <dbReference type="PIRNR" id="PIRNR004967"/>
    </source>
</evidence>
<dbReference type="OrthoDB" id="1649088at2759"/>
<dbReference type="InParanoid" id="L2GM30"/>
<dbReference type="FunCoup" id="L2GM30">
    <property type="interactions" value="114"/>
</dbReference>
<dbReference type="PIRSF" id="PIRSF004967">
    <property type="entry name" value="DPH1"/>
    <property type="match status" value="1"/>
</dbReference>
<dbReference type="Gene3D" id="3.40.50.11860">
    <property type="entry name" value="Diphthamide synthesis DPH1/DPH2 domain 3"/>
    <property type="match status" value="1"/>
</dbReference>
<evidence type="ECO:0000256" key="5">
    <source>
        <dbReference type="ARBA" id="ARBA00021915"/>
    </source>
</evidence>
<dbReference type="GO" id="GO:0090560">
    <property type="term" value="F:2-(3-amino-3-carboxypropyl)histidine synthase activity"/>
    <property type="evidence" value="ECO:0007669"/>
    <property type="project" value="UniProtKB-UniRule"/>
</dbReference>
<dbReference type="STRING" id="993615.L2GM30"/>
<keyword evidence="14" id="KW-1185">Reference proteome</keyword>
<dbReference type="PANTHER" id="PTHR10762">
    <property type="entry name" value="DIPHTHAMIDE BIOSYNTHESIS PROTEIN"/>
    <property type="match status" value="1"/>
</dbReference>
<keyword evidence="12" id="KW-0004">4Fe-4S</keyword>
<keyword evidence="7 12" id="KW-0949">S-adenosyl-L-methionine</keyword>
<dbReference type="Gene3D" id="3.40.50.11850">
    <property type="entry name" value="Diphthamide synthesis DPH1/DPH2 domain 2"/>
    <property type="match status" value="1"/>
</dbReference>
<dbReference type="InterPro" id="IPR042265">
    <property type="entry name" value="DPH1/DPH2_3"/>
</dbReference>
<gene>
    <name evidence="13" type="ORF">VICG_00965</name>
</gene>
<accession>L2GM30</accession>
<comment type="function">
    <text evidence="12">Catalyzes the first step of diphthamide biosynthesis, a post-translational modification of histidine which occurs in elongation factor 2.</text>
</comment>
<evidence type="ECO:0000256" key="9">
    <source>
        <dbReference type="ARBA" id="ARBA00023004"/>
    </source>
</evidence>
<comment type="cofactor">
    <cofactor evidence="12">
        <name>[4Fe-4S] cluster</name>
        <dbReference type="ChEBI" id="CHEBI:49883"/>
    </cofactor>
    <text evidence="12">Binds 1 [4Fe-4S] cluster per subunit. The cluster is coordinated with 3 cysteines and an exchangeable S-adenosyl-L-methionine.</text>
</comment>
<evidence type="ECO:0000313" key="14">
    <source>
        <dbReference type="Proteomes" id="UP000011082"/>
    </source>
</evidence>
<evidence type="ECO:0000256" key="3">
    <source>
        <dbReference type="ARBA" id="ARBA00010173"/>
    </source>
</evidence>
<dbReference type="Pfam" id="PF01866">
    <property type="entry name" value="Diphthamide_syn"/>
    <property type="match status" value="1"/>
</dbReference>
<evidence type="ECO:0000256" key="7">
    <source>
        <dbReference type="ARBA" id="ARBA00022691"/>
    </source>
</evidence>
<dbReference type="PANTHER" id="PTHR10762:SF1">
    <property type="entry name" value="2-(3-AMINO-3-CARBOXYPROPYL)HISTIDINE SYNTHASE SUBUNIT 1"/>
    <property type="match status" value="1"/>
</dbReference>
<dbReference type="AlphaFoldDB" id="L2GM30"/>
<dbReference type="GO" id="GO:0017183">
    <property type="term" value="P:protein histidyl modification to diphthamide"/>
    <property type="evidence" value="ECO:0007669"/>
    <property type="project" value="UniProtKB-UniRule"/>
</dbReference>
<evidence type="ECO:0000256" key="11">
    <source>
        <dbReference type="ARBA" id="ARBA00048403"/>
    </source>
</evidence>
<dbReference type="InterPro" id="IPR042264">
    <property type="entry name" value="DPH1/DPH2_2"/>
</dbReference>
<reference evidence="14" key="1">
    <citation type="submission" date="2011-05" db="EMBL/GenBank/DDBJ databases">
        <title>The genome sequence of Vittaforma corneae strain ATCC 50505.</title>
        <authorList>
            <consortium name="The Broad Institute Genome Sequencing Platform"/>
            <person name="Cuomo C."/>
            <person name="Didier E."/>
            <person name="Bowers L."/>
            <person name="Young S.K."/>
            <person name="Zeng Q."/>
            <person name="Gargeya S."/>
            <person name="Fitzgerald M."/>
            <person name="Haas B."/>
            <person name="Abouelleil A."/>
            <person name="Alvarado L."/>
            <person name="Arachchi H.M."/>
            <person name="Berlin A."/>
            <person name="Chapman S.B."/>
            <person name="Gearin G."/>
            <person name="Goldberg J."/>
            <person name="Griggs A."/>
            <person name="Gujja S."/>
            <person name="Hansen M."/>
            <person name="Heiman D."/>
            <person name="Howarth C."/>
            <person name="Larimer J."/>
            <person name="Lui A."/>
            <person name="MacDonald P.J.P."/>
            <person name="McCowen C."/>
            <person name="Montmayeur A."/>
            <person name="Murphy C."/>
            <person name="Neiman D."/>
            <person name="Pearson M."/>
            <person name="Priest M."/>
            <person name="Roberts A."/>
            <person name="Saif S."/>
            <person name="Shea T."/>
            <person name="Sisk P."/>
            <person name="Stolte C."/>
            <person name="Sykes S."/>
            <person name="Wortman J."/>
            <person name="Nusbaum C."/>
            <person name="Birren B."/>
        </authorList>
    </citation>
    <scope>NUCLEOTIDE SEQUENCE [LARGE SCALE GENOMIC DNA]</scope>
    <source>
        <strain evidence="14">ATCC 50505</strain>
    </source>
</reference>
<evidence type="ECO:0000256" key="1">
    <source>
        <dbReference type="ARBA" id="ARBA00005156"/>
    </source>
</evidence>
<evidence type="ECO:0000256" key="10">
    <source>
        <dbReference type="ARBA" id="ARBA00023014"/>
    </source>
</evidence>
<sequence length="358" mass="41250">MVVILKEHSKYPENVTGIPSNYNFEIQKTLKTIEKLNSKRIALQFPDGLLCYAPVLIDLIQAYFKEAECVVLDDVVYGACCIDDQSLEVDLLVHYGHSCLIPVSEMNTRVLYVFVDIKIDVEHLYKMIIKNFAGTIAIIGTIQFNSSVNRLKRMIDQSKLDGKLELNVPQVKPLSPGEILGCTSPVISGVNDVIYIGDGRFHLESAMIRNPALNFYKYCPFTRKLSQEFYDYEKMKVFREREIKRAFEGRSFGVILGSLGRQGNKHVFRNVAKRIESFGKYKIYKIVLDEINQDLLDNFDFVDAFVQVSCPRLSIDWGVCYRKPLLSPFEVFYEGGEYQMDYYSREGYAPWKNYNNIT</sequence>
<dbReference type="InterPro" id="IPR016435">
    <property type="entry name" value="DPH1/DPH2"/>
</dbReference>
<evidence type="ECO:0000256" key="8">
    <source>
        <dbReference type="ARBA" id="ARBA00022723"/>
    </source>
</evidence>
<dbReference type="InterPro" id="IPR035435">
    <property type="entry name" value="DPH1/DPH2_euk_archaea"/>
</dbReference>
<dbReference type="RefSeq" id="XP_007604412.1">
    <property type="nucleotide sequence ID" value="XM_007604350.1"/>
</dbReference>
<keyword evidence="10" id="KW-0411">Iron-sulfur</keyword>
<dbReference type="InterPro" id="IPR042263">
    <property type="entry name" value="DPH1/DPH2_1"/>
</dbReference>
<dbReference type="GO" id="GO:0046872">
    <property type="term" value="F:metal ion binding"/>
    <property type="evidence" value="ECO:0007669"/>
    <property type="project" value="UniProtKB-KW"/>
</dbReference>
<dbReference type="EMBL" id="JH370136">
    <property type="protein sequence ID" value="ELA41948.1"/>
    <property type="molecule type" value="Genomic_DNA"/>
</dbReference>
<evidence type="ECO:0000256" key="4">
    <source>
        <dbReference type="ARBA" id="ARBA00012221"/>
    </source>
</evidence>
<keyword evidence="6 12" id="KW-0808">Transferase</keyword>
<organism evidence="13 14">
    <name type="scientific">Vittaforma corneae (strain ATCC 50505)</name>
    <name type="common">Microsporidian parasite</name>
    <name type="synonym">Nosema corneum</name>
    <dbReference type="NCBI Taxonomy" id="993615"/>
    <lineage>
        <taxon>Eukaryota</taxon>
        <taxon>Fungi</taxon>
        <taxon>Fungi incertae sedis</taxon>
        <taxon>Microsporidia</taxon>
        <taxon>Nosematidae</taxon>
        <taxon>Vittaforma</taxon>
    </lineage>
</organism>
<dbReference type="HOGENOM" id="CLU_037146_1_0_1"/>
<dbReference type="GO" id="GO:0051539">
    <property type="term" value="F:4 iron, 4 sulfur cluster binding"/>
    <property type="evidence" value="ECO:0007669"/>
    <property type="project" value="UniProtKB-UniRule"/>
</dbReference>
<evidence type="ECO:0000256" key="6">
    <source>
        <dbReference type="ARBA" id="ARBA00022679"/>
    </source>
</evidence>
<keyword evidence="8" id="KW-0479">Metal-binding</keyword>
<comment type="catalytic activity">
    <reaction evidence="11 12">
        <text>L-histidyl-[translation elongation factor 2] + S-adenosyl-L-methionine = 2-[(3S)-amino-3-carboxypropyl]-L-histidyl-[translation elongation factor 2] + S-methyl-5'-thioadenosine + H(+)</text>
        <dbReference type="Rhea" id="RHEA:36783"/>
        <dbReference type="Rhea" id="RHEA-COMP:9748"/>
        <dbReference type="Rhea" id="RHEA-COMP:9749"/>
        <dbReference type="ChEBI" id="CHEBI:15378"/>
        <dbReference type="ChEBI" id="CHEBI:17509"/>
        <dbReference type="ChEBI" id="CHEBI:29979"/>
        <dbReference type="ChEBI" id="CHEBI:59789"/>
        <dbReference type="ChEBI" id="CHEBI:73995"/>
        <dbReference type="EC" id="2.5.1.108"/>
    </reaction>
</comment>
<comment type="similarity">
    <text evidence="2">Belongs to the DPH1/DPH2 family. DPH2 subfamily.</text>
</comment>
<dbReference type="OMA" id="CNALEGM"/>
<dbReference type="Proteomes" id="UP000011082">
    <property type="component" value="Unassembled WGS sequence"/>
</dbReference>
<comment type="pathway">
    <text evidence="1 12">Protein modification; peptidyl-diphthamide biosynthesis.</text>
</comment>
<dbReference type="VEuPathDB" id="MicrosporidiaDB:VICG_00965"/>
<evidence type="ECO:0000313" key="13">
    <source>
        <dbReference type="EMBL" id="ELA41948.1"/>
    </source>
</evidence>
<dbReference type="GeneID" id="19881677"/>
<proteinExistence type="inferred from homology"/>
<keyword evidence="9" id="KW-0408">Iron</keyword>
<dbReference type="NCBIfam" id="TIGR00322">
    <property type="entry name" value="diphth2_R"/>
    <property type="match status" value="1"/>
</dbReference>
<dbReference type="Gene3D" id="3.40.50.11840">
    <property type="entry name" value="Diphthamide synthesis DPH1/DPH2 domain 1"/>
    <property type="match status" value="1"/>
</dbReference>
<name>L2GM30_VITCO</name>
<dbReference type="EC" id="2.5.1.108" evidence="4 12"/>
<dbReference type="FunFam" id="3.40.50.11860:FF:000001">
    <property type="entry name" value="2-(3-amino-3-carboxypropyl)histidine synthase subunit 2"/>
    <property type="match status" value="1"/>
</dbReference>
<dbReference type="SFLD" id="SFLDS00032">
    <property type="entry name" value="Radical_SAM_3-amino-3-carboxyp"/>
    <property type="match status" value="1"/>
</dbReference>